<comment type="caution">
    <text evidence="1">The sequence shown here is derived from an EMBL/GenBank/DDBJ whole genome shotgun (WGS) entry which is preliminary data.</text>
</comment>
<protein>
    <recommendedName>
        <fullName evidence="3">FecR protein domain-containing protein</fullName>
    </recommendedName>
</protein>
<sequence length="233" mass="24826">MTNPQPSRLARPARGQANLPALAVALLVLTTTTSLGLLVADGAFAGAGRDPAERRAAVALGERLVSAESPLTARPNVLRSRNLSALDAARLDEAFPVAKGRDVRLRVGGETVVQRGDPTGGTTVRRIVLVQRRQSVTLPATAGDAVTLPRRSPRATLLLRPPEGTTVRTVRANGRVVLHDPSGLEGRFDIALSRFETTRLRFEHDGPLPRGSARVAYYPARTTKAELVVTVDG</sequence>
<accession>A0ABD6A9V6</accession>
<dbReference type="RefSeq" id="WP_276303693.1">
    <property type="nucleotide sequence ID" value="NZ_CP119992.1"/>
</dbReference>
<proteinExistence type="predicted"/>
<organism evidence="1 2">
    <name type="scientific">Halomarina halobia</name>
    <dbReference type="NCBI Taxonomy" id="3033386"/>
    <lineage>
        <taxon>Archaea</taxon>
        <taxon>Methanobacteriati</taxon>
        <taxon>Methanobacteriota</taxon>
        <taxon>Stenosarchaea group</taxon>
        <taxon>Halobacteria</taxon>
        <taxon>Halobacteriales</taxon>
        <taxon>Natronomonadaceae</taxon>
        <taxon>Halomarina</taxon>
    </lineage>
</organism>
<dbReference type="Proteomes" id="UP001596547">
    <property type="component" value="Unassembled WGS sequence"/>
</dbReference>
<dbReference type="GeneID" id="79316298"/>
<evidence type="ECO:0000313" key="1">
    <source>
        <dbReference type="EMBL" id="MFC7317048.1"/>
    </source>
</evidence>
<name>A0ABD6A9V6_9EURY</name>
<dbReference type="InterPro" id="IPR055687">
    <property type="entry name" value="DUF7263"/>
</dbReference>
<reference evidence="1 2" key="1">
    <citation type="journal article" date="2019" name="Int. J. Syst. Evol. Microbiol.">
        <title>The Global Catalogue of Microorganisms (GCM) 10K type strain sequencing project: providing services to taxonomists for standard genome sequencing and annotation.</title>
        <authorList>
            <consortium name="The Broad Institute Genomics Platform"/>
            <consortium name="The Broad Institute Genome Sequencing Center for Infectious Disease"/>
            <person name="Wu L."/>
            <person name="Ma J."/>
        </authorList>
    </citation>
    <scope>NUCLEOTIDE SEQUENCE [LARGE SCALE GENOMIC DNA]</scope>
    <source>
        <strain evidence="1 2">PSR21</strain>
    </source>
</reference>
<evidence type="ECO:0008006" key="3">
    <source>
        <dbReference type="Google" id="ProtNLM"/>
    </source>
</evidence>
<dbReference type="EMBL" id="JBHTBF010000002">
    <property type="protein sequence ID" value="MFC7317048.1"/>
    <property type="molecule type" value="Genomic_DNA"/>
</dbReference>
<dbReference type="AlphaFoldDB" id="A0ABD6A9V6"/>
<keyword evidence="2" id="KW-1185">Reference proteome</keyword>
<gene>
    <name evidence="1" type="ORF">ACFQPE_09600</name>
</gene>
<dbReference type="Pfam" id="PF23924">
    <property type="entry name" value="DUF7263"/>
    <property type="match status" value="1"/>
</dbReference>
<evidence type="ECO:0000313" key="2">
    <source>
        <dbReference type="Proteomes" id="UP001596547"/>
    </source>
</evidence>